<keyword evidence="3 5" id="KW-0067">ATP-binding</keyword>
<proteinExistence type="predicted"/>
<organism evidence="5 6">
    <name type="scientific">Holzapfeliella saturejae</name>
    <dbReference type="NCBI Taxonomy" id="3082953"/>
    <lineage>
        <taxon>Bacteria</taxon>
        <taxon>Bacillati</taxon>
        <taxon>Bacillota</taxon>
        <taxon>Bacilli</taxon>
        <taxon>Lactobacillales</taxon>
        <taxon>Lactobacillaceae</taxon>
        <taxon>Holzapfeliella</taxon>
    </lineage>
</organism>
<feature type="domain" description="ABC transporter" evidence="4">
    <location>
        <begin position="24"/>
        <end position="257"/>
    </location>
</feature>
<protein>
    <submittedName>
        <fullName evidence="5">ATP-binding cassette domain-containing protein</fullName>
    </submittedName>
</protein>
<keyword evidence="2" id="KW-0547">Nucleotide-binding</keyword>
<dbReference type="InterPro" id="IPR017871">
    <property type="entry name" value="ABC_transporter-like_CS"/>
</dbReference>
<evidence type="ECO:0000313" key="5">
    <source>
        <dbReference type="EMBL" id="MEJ6348883.1"/>
    </source>
</evidence>
<dbReference type="InterPro" id="IPR003593">
    <property type="entry name" value="AAA+_ATPase"/>
</dbReference>
<dbReference type="PANTHER" id="PTHR42711">
    <property type="entry name" value="ABC TRANSPORTER ATP-BINDING PROTEIN"/>
    <property type="match status" value="1"/>
</dbReference>
<name>A0ABU8SHM6_9LACO</name>
<dbReference type="PANTHER" id="PTHR42711:SF4">
    <property type="entry name" value="ABC TRANSPORTER RELATED"/>
    <property type="match status" value="1"/>
</dbReference>
<dbReference type="InterPro" id="IPR050763">
    <property type="entry name" value="ABC_transporter_ATP-binding"/>
</dbReference>
<dbReference type="Gene3D" id="3.40.50.300">
    <property type="entry name" value="P-loop containing nucleotide triphosphate hydrolases"/>
    <property type="match status" value="1"/>
</dbReference>
<evidence type="ECO:0000313" key="6">
    <source>
        <dbReference type="Proteomes" id="UP001377804"/>
    </source>
</evidence>
<gene>
    <name evidence="5" type="ORF">R4Y45_06585</name>
</gene>
<evidence type="ECO:0000259" key="4">
    <source>
        <dbReference type="PROSITE" id="PS50893"/>
    </source>
</evidence>
<dbReference type="Pfam" id="PF00005">
    <property type="entry name" value="ABC_tran"/>
    <property type="match status" value="1"/>
</dbReference>
<keyword evidence="6" id="KW-1185">Reference proteome</keyword>
<dbReference type="SMART" id="SM00382">
    <property type="entry name" value="AAA"/>
    <property type="match status" value="1"/>
</dbReference>
<dbReference type="PROSITE" id="PS00211">
    <property type="entry name" value="ABC_TRANSPORTER_1"/>
    <property type="match status" value="1"/>
</dbReference>
<dbReference type="PROSITE" id="PS50893">
    <property type="entry name" value="ABC_TRANSPORTER_2"/>
    <property type="match status" value="1"/>
</dbReference>
<dbReference type="SUPFAM" id="SSF52540">
    <property type="entry name" value="P-loop containing nucleoside triphosphate hydrolases"/>
    <property type="match status" value="1"/>
</dbReference>
<dbReference type="Proteomes" id="UP001377804">
    <property type="component" value="Unassembled WGS sequence"/>
</dbReference>
<dbReference type="EMBL" id="JAWMWG010000004">
    <property type="protein sequence ID" value="MEJ6348883.1"/>
    <property type="molecule type" value="Genomic_DNA"/>
</dbReference>
<comment type="caution">
    <text evidence="5">The sequence shown here is derived from an EMBL/GenBank/DDBJ whole genome shotgun (WGS) entry which is preliminary data.</text>
</comment>
<evidence type="ECO:0000256" key="1">
    <source>
        <dbReference type="ARBA" id="ARBA00022448"/>
    </source>
</evidence>
<dbReference type="InterPro" id="IPR027417">
    <property type="entry name" value="P-loop_NTPase"/>
</dbReference>
<reference evidence="5 6" key="1">
    <citation type="submission" date="2023-10" db="EMBL/GenBank/DDBJ databases">
        <title>Holzapfeliella saturejae sp. nov. isolated from Satureja montana flowers.</title>
        <authorList>
            <person name="Alcantara C."/>
            <person name="Zuniga M."/>
            <person name="Landete J.M."/>
            <person name="Monedero V."/>
        </authorList>
    </citation>
    <scope>NUCLEOTIDE SEQUENCE [LARGE SCALE GENOMIC DNA]</scope>
    <source>
        <strain evidence="5 6">He02</strain>
    </source>
</reference>
<keyword evidence="1" id="KW-0813">Transport</keyword>
<evidence type="ECO:0000256" key="2">
    <source>
        <dbReference type="ARBA" id="ARBA00022741"/>
    </source>
</evidence>
<sequence length="322" mass="36210">MSYITMKGVSYSYQTYQKKSGLKANLADLIKRHYQSKQVLDNISLSIKQGEKVGLLGPNGSGKSTIIKLLTGILQTTSGTISVANNTPDTNNADFLAKIGVVMGQKSQLNWDLPAADTFKILKSIYKIKEADYQKRLSKYLSMFQLEEVVYVPVRKLSLGERTKLEVIAALLHGPELLILDEPTIGMDIVSQHALHSFINEINRLENVTILLVSHQMADIEAITSHLLVLLDGHITFDGSVHQFIKKAQLPKPQITITHHTDQSPIIAQEHTQFKTDSMQTTITDYEDESTITLKLKDIQNFQIDNPSLEDSLYELFKKRKE</sequence>
<accession>A0ABU8SHM6</accession>
<dbReference type="RefSeq" id="WP_339970383.1">
    <property type="nucleotide sequence ID" value="NZ_JAWMWG010000004.1"/>
</dbReference>
<dbReference type="GO" id="GO:0005524">
    <property type="term" value="F:ATP binding"/>
    <property type="evidence" value="ECO:0007669"/>
    <property type="project" value="UniProtKB-KW"/>
</dbReference>
<dbReference type="InterPro" id="IPR003439">
    <property type="entry name" value="ABC_transporter-like_ATP-bd"/>
</dbReference>
<evidence type="ECO:0000256" key="3">
    <source>
        <dbReference type="ARBA" id="ARBA00022840"/>
    </source>
</evidence>